<evidence type="ECO:0000313" key="2">
    <source>
        <dbReference type="EMBL" id="TWP33542.1"/>
    </source>
</evidence>
<name>A0A563DUE7_9MICO</name>
<proteinExistence type="predicted"/>
<dbReference type="AlphaFoldDB" id="A0A563DUE7"/>
<accession>A0A563DUE7</accession>
<feature type="region of interest" description="Disordered" evidence="1">
    <location>
        <begin position="1"/>
        <end position="63"/>
    </location>
</feature>
<protein>
    <submittedName>
        <fullName evidence="2">Uncharacterized protein</fullName>
    </submittedName>
</protein>
<gene>
    <name evidence="2" type="ORF">FGL98_21075</name>
</gene>
<evidence type="ECO:0000313" key="3">
    <source>
        <dbReference type="Proteomes" id="UP000320244"/>
    </source>
</evidence>
<reference evidence="2 3" key="1">
    <citation type="submission" date="2019-05" db="EMBL/GenBank/DDBJ databases">
        <authorList>
            <person name="Lee S.D."/>
        </authorList>
    </citation>
    <scope>NUCLEOTIDE SEQUENCE [LARGE SCALE GENOMIC DNA]</scope>
    <source>
        <strain evidence="2 3">C5-26</strain>
    </source>
</reference>
<evidence type="ECO:0000256" key="1">
    <source>
        <dbReference type="SAM" id="MobiDB-lite"/>
    </source>
</evidence>
<reference evidence="2 3" key="2">
    <citation type="submission" date="2019-08" db="EMBL/GenBank/DDBJ databases">
        <title>Jejuicoccus antrihumi gen. nov., sp. nov., a new member of the family Dermacoccaceae isolated from a cave.</title>
        <authorList>
            <person name="Schumann P."/>
            <person name="Kim I.S."/>
        </authorList>
    </citation>
    <scope>NUCLEOTIDE SEQUENCE [LARGE SCALE GENOMIC DNA]</scope>
    <source>
        <strain evidence="2 3">C5-26</strain>
    </source>
</reference>
<dbReference type="Proteomes" id="UP000320244">
    <property type="component" value="Unassembled WGS sequence"/>
</dbReference>
<dbReference type="OrthoDB" id="4774111at2"/>
<organism evidence="2 3">
    <name type="scientific">Leekyejoonella antrihumi</name>
    <dbReference type="NCBI Taxonomy" id="1660198"/>
    <lineage>
        <taxon>Bacteria</taxon>
        <taxon>Bacillati</taxon>
        <taxon>Actinomycetota</taxon>
        <taxon>Actinomycetes</taxon>
        <taxon>Micrococcales</taxon>
        <taxon>Dermacoccaceae</taxon>
        <taxon>Leekyejoonella</taxon>
    </lineage>
</organism>
<keyword evidence="3" id="KW-1185">Reference proteome</keyword>
<dbReference type="RefSeq" id="WP_146320207.1">
    <property type="nucleotide sequence ID" value="NZ_VCQV01000040.1"/>
</dbReference>
<sequence>MTTITEHSPGVQGARSGPLASSGQRSERSEVSDTATACPVVDAIHTPSQGASDDPGVEKPCRRGRSKIDTRFDEATFEAVRTRAARLGLRPSTWLKQVARDALDKRRTDEVDAAVGSALLQIEARVQVSADARRLAAQVRPLAINVNDLDARARAGQPVTLSPDVPELIGLLREVRELLGDRVAS</sequence>
<comment type="caution">
    <text evidence="2">The sequence shown here is derived from an EMBL/GenBank/DDBJ whole genome shotgun (WGS) entry which is preliminary data.</text>
</comment>
<dbReference type="EMBL" id="VCQV01000040">
    <property type="protein sequence ID" value="TWP33542.1"/>
    <property type="molecule type" value="Genomic_DNA"/>
</dbReference>